<dbReference type="AlphaFoldDB" id="B9KIF5"/>
<dbReference type="RefSeq" id="WP_010267515.1">
    <property type="nucleotide sequence ID" value="NC_012026.1"/>
</dbReference>
<evidence type="ECO:0000313" key="2">
    <source>
        <dbReference type="EMBL" id="ACM49267.1"/>
    </source>
</evidence>
<dbReference type="PATRIC" id="fig|320483.3.peg.476"/>
<dbReference type="HOGENOM" id="CLU_447349_0_0_5"/>
<accession>B9KIF5</accession>
<evidence type="ECO:0000313" key="3">
    <source>
        <dbReference type="Proteomes" id="UP000007307"/>
    </source>
</evidence>
<dbReference type="SMR" id="B9KIF5"/>
<sequence length="625" mass="68610">MKKIAKVILSVLTTACLLALCLVVGTVYAVTVPVYFLCALVLGSFAGCVALTKSAIAWARDSVGLPHNKEVVFRVEQDSPNGIKLDDIASGRCSEYKGVDLRDALREYAFIDQGKGKYVFPAKNPVCFVSNSGQHFLGHLDTIYPVRLPTARPAHLFPPKKADMFPYCIGGRRNNSVDDRRFVHEFVLKTNFIVTGPRTNGVRLQYVGGSGQNFSRVRLITPSVVMSKTKGMTPIRLALLSPYVVPSNSNSVFLRRYIALARAGVDEDGRVSNAFEKDMRANMRQFTHISAYERGALSPEDMAFMRFSMNVLRSAADDRSSECSVAALEQHSRHMLLLLGLSQGEEAMFKPLTEAGKVWLMSEFIHSPSFQDAMISAAMASMASSVDKGRVSREDVLRCMPYLCKQIPGFCEAIYTIVRAAKYNNGVCEEGNLGGLPLYNIARALNRHGVQLPDIDEDSAFAGMNDRAKGEFETFVEQISRACRPPDADDMNSMCGTGRRVLQDRRCSDAIACLIARRISYLCDSRRKPVDSLCTPATSDEFITNYIRDDPVSRGHVPERWVGLKLADRQELAIASDVDTVVYKFPGLVYPPVPEAGTSLDSSEVTAVSAESRATRPAATGAAGV</sequence>
<evidence type="ECO:0000256" key="1">
    <source>
        <dbReference type="SAM" id="MobiDB-lite"/>
    </source>
</evidence>
<gene>
    <name evidence="2" type="ordered locus">AMF_405</name>
</gene>
<dbReference type="KEGG" id="amf:AMF_405"/>
<dbReference type="GeneID" id="7397947"/>
<organism evidence="2 3">
    <name type="scientific">Anaplasma marginale (strain Florida)</name>
    <dbReference type="NCBI Taxonomy" id="320483"/>
    <lineage>
        <taxon>Bacteria</taxon>
        <taxon>Pseudomonadati</taxon>
        <taxon>Pseudomonadota</taxon>
        <taxon>Alphaproteobacteria</taxon>
        <taxon>Rickettsiales</taxon>
        <taxon>Anaplasmataceae</taxon>
        <taxon>Anaplasma</taxon>
    </lineage>
</organism>
<dbReference type="Proteomes" id="UP000007307">
    <property type="component" value="Chromosome"/>
</dbReference>
<proteinExistence type="predicted"/>
<keyword evidence="3" id="KW-1185">Reference proteome</keyword>
<dbReference type="EMBL" id="CP001079">
    <property type="protein sequence ID" value="ACM49267.1"/>
    <property type="molecule type" value="Genomic_DNA"/>
</dbReference>
<feature type="compositionally biased region" description="Low complexity" evidence="1">
    <location>
        <begin position="615"/>
        <end position="625"/>
    </location>
</feature>
<feature type="region of interest" description="Disordered" evidence="1">
    <location>
        <begin position="597"/>
        <end position="625"/>
    </location>
</feature>
<dbReference type="STRING" id="320483.AMF_405"/>
<protein>
    <submittedName>
        <fullName evidence="2">Uncharacterized protein</fullName>
    </submittedName>
</protein>
<name>B9KIF5_ANAMF</name>
<reference evidence="2 3" key="1">
    <citation type="journal article" date="2009" name="BMC Genomics">
        <title>Conservation in the face of diversity: multistrain analysis of an intracellular bacterium.</title>
        <authorList>
            <person name="Dark M.J."/>
            <person name="Herndon D.R."/>
            <person name="Kappmeyer L.S."/>
            <person name="Gonzales M.P."/>
            <person name="Nordeen E."/>
            <person name="Palmer G.H."/>
            <person name="Knowles D.P. Jr."/>
            <person name="Brayton K.A."/>
        </authorList>
    </citation>
    <scope>NUCLEOTIDE SEQUENCE [LARGE SCALE GENOMIC DNA]</scope>
    <source>
        <strain evidence="2 3">Florida</strain>
    </source>
</reference>